<keyword evidence="6" id="KW-0851">Voltage-gated channel</keyword>
<dbReference type="Pfam" id="PF00520">
    <property type="entry name" value="Ion_trans"/>
    <property type="match status" value="1"/>
</dbReference>
<dbReference type="CDD" id="cd00038">
    <property type="entry name" value="CAP_ED"/>
    <property type="match status" value="1"/>
</dbReference>
<evidence type="ECO:0000256" key="5">
    <source>
        <dbReference type="ARBA" id="ARBA00022826"/>
    </source>
</evidence>
<keyword evidence="11" id="KW-0407">Ion channel</keyword>
<name>A0A7S0RF52_9CHLO</name>
<dbReference type="GO" id="GO:0005886">
    <property type="term" value="C:plasma membrane"/>
    <property type="evidence" value="ECO:0007669"/>
    <property type="project" value="TreeGrafter"/>
</dbReference>
<dbReference type="EMBL" id="HBFA01025016">
    <property type="protein sequence ID" value="CAD8675522.1"/>
    <property type="molecule type" value="Transcribed_RNA"/>
</dbReference>
<evidence type="ECO:0000256" key="13">
    <source>
        <dbReference type="SAM" id="Phobius"/>
    </source>
</evidence>
<evidence type="ECO:0000256" key="7">
    <source>
        <dbReference type="ARBA" id="ARBA00022958"/>
    </source>
</evidence>
<feature type="transmembrane region" description="Helical" evidence="13">
    <location>
        <begin position="377"/>
        <end position="394"/>
    </location>
</feature>
<feature type="region of interest" description="Disordered" evidence="12">
    <location>
        <begin position="670"/>
        <end position="711"/>
    </location>
</feature>
<evidence type="ECO:0000256" key="10">
    <source>
        <dbReference type="ARBA" id="ARBA00023136"/>
    </source>
</evidence>
<dbReference type="FunFam" id="1.10.287.70:FF:000123">
    <property type="entry name" value="Potassium channel KAT3"/>
    <property type="match status" value="1"/>
</dbReference>
<keyword evidence="5" id="KW-0631">Potassium channel</keyword>
<evidence type="ECO:0000256" key="8">
    <source>
        <dbReference type="ARBA" id="ARBA00022989"/>
    </source>
</evidence>
<feature type="transmembrane region" description="Helical" evidence="13">
    <location>
        <begin position="188"/>
        <end position="208"/>
    </location>
</feature>
<dbReference type="InterPro" id="IPR018490">
    <property type="entry name" value="cNMP-bd_dom_sf"/>
</dbReference>
<dbReference type="GO" id="GO:0005249">
    <property type="term" value="F:voltage-gated potassium channel activity"/>
    <property type="evidence" value="ECO:0007669"/>
    <property type="project" value="InterPro"/>
</dbReference>
<gene>
    <name evidence="15" type="ORF">POBO1169_LOCUS12745</name>
</gene>
<feature type="transmembrane region" description="Helical" evidence="13">
    <location>
        <begin position="214"/>
        <end position="238"/>
    </location>
</feature>
<evidence type="ECO:0000259" key="14">
    <source>
        <dbReference type="PROSITE" id="PS50042"/>
    </source>
</evidence>
<feature type="region of interest" description="Disordered" evidence="12">
    <location>
        <begin position="1"/>
        <end position="25"/>
    </location>
</feature>
<feature type="transmembrane region" description="Helical" evidence="13">
    <location>
        <begin position="406"/>
        <end position="426"/>
    </location>
</feature>
<protein>
    <recommendedName>
        <fullName evidence="14">Cyclic nucleotide-binding domain-containing protein</fullName>
    </recommendedName>
</protein>
<dbReference type="GO" id="GO:0034702">
    <property type="term" value="C:monoatomic ion channel complex"/>
    <property type="evidence" value="ECO:0007669"/>
    <property type="project" value="UniProtKB-KW"/>
</dbReference>
<dbReference type="SMART" id="SM00100">
    <property type="entry name" value="cNMP"/>
    <property type="match status" value="1"/>
</dbReference>
<feature type="domain" description="Cyclic nucleotide-binding" evidence="14">
    <location>
        <begin position="505"/>
        <end position="608"/>
    </location>
</feature>
<evidence type="ECO:0000256" key="9">
    <source>
        <dbReference type="ARBA" id="ARBA00023065"/>
    </source>
</evidence>
<keyword evidence="3" id="KW-0633">Potassium transport</keyword>
<evidence type="ECO:0000256" key="4">
    <source>
        <dbReference type="ARBA" id="ARBA00022692"/>
    </source>
</evidence>
<dbReference type="Gene3D" id="1.10.287.70">
    <property type="match status" value="1"/>
</dbReference>
<dbReference type="PANTHER" id="PTHR10217:SF435">
    <property type="entry name" value="POTASSIUM VOLTAGE-GATED CHANNEL PROTEIN EAG"/>
    <property type="match status" value="1"/>
</dbReference>
<proteinExistence type="predicted"/>
<organism evidence="15">
    <name type="scientific">Pyramimonas obovata</name>
    <dbReference type="NCBI Taxonomy" id="1411642"/>
    <lineage>
        <taxon>Eukaryota</taxon>
        <taxon>Viridiplantae</taxon>
        <taxon>Chlorophyta</taxon>
        <taxon>Pyramimonadophyceae</taxon>
        <taxon>Pyramimonadales</taxon>
        <taxon>Pyramimonadaceae</taxon>
        <taxon>Pyramimonas</taxon>
        <taxon>Pyramimonas incertae sedis</taxon>
    </lineage>
</organism>
<dbReference type="InterPro" id="IPR000595">
    <property type="entry name" value="cNMP-bd_dom"/>
</dbReference>
<feature type="compositionally biased region" description="Polar residues" evidence="12">
    <location>
        <begin position="682"/>
        <end position="695"/>
    </location>
</feature>
<dbReference type="PROSITE" id="PS50042">
    <property type="entry name" value="CNMP_BINDING_3"/>
    <property type="match status" value="1"/>
</dbReference>
<evidence type="ECO:0000256" key="11">
    <source>
        <dbReference type="ARBA" id="ARBA00023303"/>
    </source>
</evidence>
<dbReference type="PANTHER" id="PTHR10217">
    <property type="entry name" value="VOLTAGE AND LIGAND GATED POTASSIUM CHANNEL"/>
    <property type="match status" value="1"/>
</dbReference>
<feature type="compositionally biased region" description="Basic and acidic residues" evidence="12">
    <location>
        <begin position="78"/>
        <end position="90"/>
    </location>
</feature>
<dbReference type="InterPro" id="IPR003938">
    <property type="entry name" value="K_chnl_volt-dep_EAG/ELK/ERG"/>
</dbReference>
<dbReference type="SUPFAM" id="SSF81324">
    <property type="entry name" value="Voltage-gated potassium channels"/>
    <property type="match status" value="1"/>
</dbReference>
<dbReference type="AlphaFoldDB" id="A0A7S0RF52"/>
<accession>A0A7S0RF52</accession>
<evidence type="ECO:0000256" key="2">
    <source>
        <dbReference type="ARBA" id="ARBA00022448"/>
    </source>
</evidence>
<keyword evidence="4 13" id="KW-0812">Transmembrane</keyword>
<evidence type="ECO:0000256" key="3">
    <source>
        <dbReference type="ARBA" id="ARBA00022538"/>
    </source>
</evidence>
<dbReference type="InterPro" id="IPR014710">
    <property type="entry name" value="RmlC-like_jellyroll"/>
</dbReference>
<keyword evidence="9" id="KW-0406">Ion transport</keyword>
<evidence type="ECO:0000313" key="15">
    <source>
        <dbReference type="EMBL" id="CAD8675522.1"/>
    </source>
</evidence>
<dbReference type="Gene3D" id="2.60.120.10">
    <property type="entry name" value="Jelly Rolls"/>
    <property type="match status" value="1"/>
</dbReference>
<keyword evidence="2" id="KW-0813">Transport</keyword>
<dbReference type="InterPro" id="IPR050818">
    <property type="entry name" value="KCNH_animal-type"/>
</dbReference>
<evidence type="ECO:0000256" key="12">
    <source>
        <dbReference type="SAM" id="MobiDB-lite"/>
    </source>
</evidence>
<feature type="region of interest" description="Disordered" evidence="12">
    <location>
        <begin position="41"/>
        <end position="99"/>
    </location>
</feature>
<keyword evidence="7" id="KW-0630">Potassium</keyword>
<reference evidence="15" key="1">
    <citation type="submission" date="2021-01" db="EMBL/GenBank/DDBJ databases">
        <authorList>
            <person name="Corre E."/>
            <person name="Pelletier E."/>
            <person name="Niang G."/>
            <person name="Scheremetjew M."/>
            <person name="Finn R."/>
            <person name="Kale V."/>
            <person name="Holt S."/>
            <person name="Cochrane G."/>
            <person name="Meng A."/>
            <person name="Brown T."/>
            <person name="Cohen L."/>
        </authorList>
    </citation>
    <scope>NUCLEOTIDE SEQUENCE</scope>
    <source>
        <strain evidence="15">CCMP722</strain>
    </source>
</reference>
<sequence length="876" mass="101326">MASEERRANVGDLYQDPLEEVGPHSVGPVIEEASKLPRLHTTLDSDFDGPNGGSPLGKGLIKTGDRAGRTMRAASDLGRPHRTSDVPRKEERKKRRAKSQFVARSKMSFRWISNKVKPADIEPAMLNRDRELSKLSKAKEEELDRFLVLQTEKYSAERPNPRTLSGWQLLATYKVIDPAWKYKIRWDIIMIMVLLFTALVTPFEVAFLEPAYNMLFYLNRGVDLFFLSDMVINFFLVYSDNNMSKVVYEPGKIAKHYLNTWFPLDLISTLPFDLLVLGGNSDSRLRLLRLLKLARMGRAWRMLGPGGVLQSLHIGYHTLNLVMFLMLVLLASHWMACGWRLVPELELADQNWKTRYGFEDDIFEENTDKILKVYVKSLYWSVMTITTIGYGDILPETTLERWFDVISMLVGGLLFGYIVGAVGNVVQQTSARENQYYQYMGDLKHFMDELKLPHQLQAELHMYFQRLHASIDVQTYSYYVELLSPALRARMLLYMNKTWITRVPHFKGAPQDFVVQVAAVLTRHVYPPKEEIIAIGSDPRELFIVNRGIAAGNNRLYTVGQIVGIDALFHKSAVRQHATHAITYLECSRLDRTDLFSILDAFPVMKKRFRLLAIKAIFKEEVMSYAVAVRQLRMKTLSYEQGLKFRTASSLFSDSDRNLLTQMGRFKREDSLDSSDVDTPKSEVSQSGRFSQTARRGSRSHSLVGGMSPMSPLRQQMLKSTPSKLCSLDLPMGDDDDKRSDISSTEKQYISDLFKRNNRTEHYTKKLEALYPPIREERERLLRSCLVIQAFVRRWRMRAAQAAADEERQREEEQMRWMRCQMGENQAQLDDILRKQSSMFEWMSMQELRMMQIDSMLQAIGSMQQQQQKEQRREQQ</sequence>
<keyword evidence="10 13" id="KW-0472">Membrane</keyword>
<evidence type="ECO:0000256" key="6">
    <source>
        <dbReference type="ARBA" id="ARBA00022882"/>
    </source>
</evidence>
<dbReference type="SUPFAM" id="SSF51206">
    <property type="entry name" value="cAMP-binding domain-like"/>
    <property type="match status" value="1"/>
</dbReference>
<evidence type="ECO:0000256" key="1">
    <source>
        <dbReference type="ARBA" id="ARBA00004141"/>
    </source>
</evidence>
<dbReference type="PRINTS" id="PR01463">
    <property type="entry name" value="EAGCHANLFMLY"/>
</dbReference>
<keyword evidence="8 13" id="KW-1133">Transmembrane helix</keyword>
<dbReference type="InterPro" id="IPR005821">
    <property type="entry name" value="Ion_trans_dom"/>
</dbReference>
<dbReference type="GO" id="GO:0042391">
    <property type="term" value="P:regulation of membrane potential"/>
    <property type="evidence" value="ECO:0007669"/>
    <property type="project" value="TreeGrafter"/>
</dbReference>
<comment type="subcellular location">
    <subcellularLocation>
        <location evidence="1">Membrane</location>
        <topology evidence="1">Multi-pass membrane protein</topology>
    </subcellularLocation>
</comment>